<evidence type="ECO:0000313" key="12">
    <source>
        <dbReference type="EMBL" id="NHO52988.1"/>
    </source>
</evidence>
<accession>A0A967EB25</accession>
<feature type="binding site" evidence="8">
    <location>
        <begin position="240"/>
        <end position="244"/>
    </location>
    <ligand>
        <name>FAD</name>
        <dbReference type="ChEBI" id="CHEBI:57692"/>
    </ligand>
</feature>
<dbReference type="PROSITE" id="PS00394">
    <property type="entry name" value="DNA_PHOTOLYASES_1_1"/>
    <property type="match status" value="1"/>
</dbReference>
<evidence type="ECO:0000256" key="1">
    <source>
        <dbReference type="ARBA" id="ARBA00001932"/>
    </source>
</evidence>
<dbReference type="GO" id="GO:0000719">
    <property type="term" value="P:photoreactive repair"/>
    <property type="evidence" value="ECO:0007669"/>
    <property type="project" value="UniProtKB-ARBA"/>
</dbReference>
<dbReference type="SUPFAM" id="SSF48173">
    <property type="entry name" value="Cryptochrome/photolyase FAD-binding domain"/>
    <property type="match status" value="1"/>
</dbReference>
<comment type="similarity">
    <text evidence="10">Belongs to the DNA photolyase family.</text>
</comment>
<dbReference type="InterPro" id="IPR018394">
    <property type="entry name" value="DNA_photolyase_1_CS_C"/>
</dbReference>
<feature type="domain" description="Photolyase/cryptochrome alpha/beta" evidence="11">
    <location>
        <begin position="5"/>
        <end position="130"/>
    </location>
</feature>
<comment type="catalytic activity">
    <reaction evidence="7">
        <text>cyclobutadipyrimidine (in DNA) = 2 pyrimidine residues (in DNA).</text>
        <dbReference type="EC" id="4.1.99.3"/>
    </reaction>
</comment>
<dbReference type="InterPro" id="IPR002081">
    <property type="entry name" value="Cryptochrome/DNA_photolyase_1"/>
</dbReference>
<dbReference type="AlphaFoldDB" id="A0A967EB25"/>
<gene>
    <name evidence="12" type="ORF">GOB87_03300</name>
</gene>
<dbReference type="EMBL" id="WOTH01000004">
    <property type="protein sequence ID" value="NHO52988.1"/>
    <property type="molecule type" value="Genomic_DNA"/>
</dbReference>
<dbReference type="GO" id="GO:0009416">
    <property type="term" value="P:response to light stimulus"/>
    <property type="evidence" value="ECO:0007669"/>
    <property type="project" value="TreeGrafter"/>
</dbReference>
<dbReference type="GO" id="GO:0071949">
    <property type="term" value="F:FAD binding"/>
    <property type="evidence" value="ECO:0007669"/>
    <property type="project" value="TreeGrafter"/>
</dbReference>
<keyword evidence="4 8" id="KW-0285">Flavoprotein</keyword>
<feature type="site" description="Electron transfer via tryptophanyl radical" evidence="9">
    <location>
        <position position="381"/>
    </location>
</feature>
<dbReference type="PANTHER" id="PTHR11455">
    <property type="entry name" value="CRYPTOCHROME"/>
    <property type="match status" value="1"/>
</dbReference>
<dbReference type="Gene3D" id="1.25.40.80">
    <property type="match status" value="1"/>
</dbReference>
<organism evidence="12 13">
    <name type="scientific">Acetobacter estunensis</name>
    <dbReference type="NCBI Taxonomy" id="104097"/>
    <lineage>
        <taxon>Bacteria</taxon>
        <taxon>Pseudomonadati</taxon>
        <taxon>Pseudomonadota</taxon>
        <taxon>Alphaproteobacteria</taxon>
        <taxon>Acetobacterales</taxon>
        <taxon>Acetobacteraceae</taxon>
        <taxon>Acetobacter</taxon>
    </lineage>
</organism>
<dbReference type="InterPro" id="IPR036134">
    <property type="entry name" value="Crypto/Photolyase_FAD-like_sf"/>
</dbReference>
<evidence type="ECO:0000256" key="3">
    <source>
        <dbReference type="ARBA" id="ARBA00014046"/>
    </source>
</evidence>
<evidence type="ECO:0000256" key="9">
    <source>
        <dbReference type="PIRSR" id="PIRSR602081-2"/>
    </source>
</evidence>
<dbReference type="Pfam" id="PF03441">
    <property type="entry name" value="FAD_binding_7"/>
    <property type="match status" value="1"/>
</dbReference>
<dbReference type="GO" id="GO:0003677">
    <property type="term" value="F:DNA binding"/>
    <property type="evidence" value="ECO:0007669"/>
    <property type="project" value="TreeGrafter"/>
</dbReference>
<name>A0A967EB25_9PROT</name>
<comment type="cofactor">
    <cofactor evidence="1">
        <name>(6R)-5,10-methylene-5,6,7,8-tetrahydrofolate</name>
        <dbReference type="ChEBI" id="CHEBI:15636"/>
    </cofactor>
</comment>
<dbReference type="InterPro" id="IPR036155">
    <property type="entry name" value="Crypto/Photolyase_N_sf"/>
</dbReference>
<dbReference type="PANTHER" id="PTHR11455:SF9">
    <property type="entry name" value="CRYPTOCHROME CIRCADIAN CLOCK 5 ISOFORM X1"/>
    <property type="match status" value="1"/>
</dbReference>
<dbReference type="RefSeq" id="WP_166313132.1">
    <property type="nucleotide sequence ID" value="NZ_WOTH01000004.1"/>
</dbReference>
<evidence type="ECO:0000256" key="7">
    <source>
        <dbReference type="ARBA" id="ARBA00033999"/>
    </source>
</evidence>
<dbReference type="PROSITE" id="PS51645">
    <property type="entry name" value="PHR_CRY_ALPHA_BETA"/>
    <property type="match status" value="1"/>
</dbReference>
<proteinExistence type="inferred from homology"/>
<dbReference type="Gene3D" id="3.40.50.620">
    <property type="entry name" value="HUPs"/>
    <property type="match status" value="1"/>
</dbReference>
<keyword evidence="5 8" id="KW-0274">FAD</keyword>
<feature type="binding site" evidence="8">
    <location>
        <position position="271"/>
    </location>
    <ligand>
        <name>FAD</name>
        <dbReference type="ChEBI" id="CHEBI:57692"/>
    </ligand>
</feature>
<comment type="caution">
    <text evidence="12">The sequence shown here is derived from an EMBL/GenBank/DDBJ whole genome shotgun (WGS) entry which is preliminary data.</text>
</comment>
<evidence type="ECO:0000256" key="5">
    <source>
        <dbReference type="ARBA" id="ARBA00022827"/>
    </source>
</evidence>
<protein>
    <recommendedName>
        <fullName evidence="3">Deoxyribodipyrimidine photo-lyase</fullName>
        <ecNumber evidence="2">4.1.99.3</ecNumber>
    </recommendedName>
</protein>
<evidence type="ECO:0000256" key="2">
    <source>
        <dbReference type="ARBA" id="ARBA00013149"/>
    </source>
</evidence>
<evidence type="ECO:0000313" key="13">
    <source>
        <dbReference type="Proteomes" id="UP000597459"/>
    </source>
</evidence>
<dbReference type="PRINTS" id="PR00147">
    <property type="entry name" value="DNAPHOTLYASE"/>
</dbReference>
<dbReference type="InterPro" id="IPR005101">
    <property type="entry name" value="Cryptochr/Photolyase_FAD-bd"/>
</dbReference>
<dbReference type="Gene3D" id="1.10.579.10">
    <property type="entry name" value="DNA Cyclobutane Dipyrimidine Photolyase, subunit A, domain 3"/>
    <property type="match status" value="1"/>
</dbReference>
<evidence type="ECO:0000256" key="6">
    <source>
        <dbReference type="ARBA" id="ARBA00022991"/>
    </source>
</evidence>
<dbReference type="EC" id="4.1.99.3" evidence="2"/>
<evidence type="ECO:0000256" key="8">
    <source>
        <dbReference type="PIRSR" id="PIRSR602081-1"/>
    </source>
</evidence>
<feature type="site" description="Electron transfer via tryptophanyl radical" evidence="9">
    <location>
        <position position="358"/>
    </location>
</feature>
<dbReference type="SUPFAM" id="SSF52425">
    <property type="entry name" value="Cryptochrome/photolyase, N-terminal domain"/>
    <property type="match status" value="1"/>
</dbReference>
<keyword evidence="6 10" id="KW-0157">Chromophore</keyword>
<evidence type="ECO:0000256" key="4">
    <source>
        <dbReference type="ARBA" id="ARBA00022630"/>
    </source>
</evidence>
<keyword evidence="13" id="KW-1185">Reference proteome</keyword>
<dbReference type="PROSITE" id="PS00691">
    <property type="entry name" value="DNA_PHOTOLYASES_1_2"/>
    <property type="match status" value="1"/>
</dbReference>
<evidence type="ECO:0000259" key="11">
    <source>
        <dbReference type="PROSITE" id="PS51645"/>
    </source>
</evidence>
<feature type="binding site" evidence="8">
    <location>
        <position position="228"/>
    </location>
    <ligand>
        <name>FAD</name>
        <dbReference type="ChEBI" id="CHEBI:57692"/>
    </ligand>
</feature>
<feature type="site" description="Electron transfer via tryptophanyl radical" evidence="9">
    <location>
        <position position="305"/>
    </location>
</feature>
<reference evidence="12" key="1">
    <citation type="submission" date="2019-11" db="EMBL/GenBank/DDBJ databases">
        <title>Description of new Acetobacter species.</title>
        <authorList>
            <person name="Cleenwerck I."/>
            <person name="Sombolestani A.S."/>
        </authorList>
    </citation>
    <scope>NUCLEOTIDE SEQUENCE</scope>
    <source>
        <strain evidence="12">LMG 1626</strain>
    </source>
</reference>
<evidence type="ECO:0000256" key="10">
    <source>
        <dbReference type="RuleBase" id="RU004182"/>
    </source>
</evidence>
<comment type="cofactor">
    <cofactor evidence="8">
        <name>FAD</name>
        <dbReference type="ChEBI" id="CHEBI:57692"/>
    </cofactor>
    <text evidence="8">Binds 1 FAD per subunit.</text>
</comment>
<dbReference type="Pfam" id="PF00875">
    <property type="entry name" value="DNA_photolyase"/>
    <property type="match status" value="1"/>
</dbReference>
<dbReference type="FunFam" id="1.10.579.10:FF:000003">
    <property type="entry name" value="Deoxyribodipyrimidine photo-lyase"/>
    <property type="match status" value="1"/>
</dbReference>
<sequence length="477" mass="53719">MTSVSPVLLWFREDFRLTDNAALWAAAQEERPLLCIFVLEEAALPGGAARWWLDGAIRVLDSALRKRGGALHVLSGAAREVIPHLARVAAVQAVHWNRRYDPVGREVDTALKTALKEEGIVARSFAGALLNEPWTVRTKGGAPFQVFTPYWRAVRAAEPPRVPVAEPPSLSFVELPEEMKPHLVPLDRLGLTPTSPDWAGGLRDAWIPGEEEARAHLTAFLDTDVEAYAEERDRPAQDATSRLSPYLRFGHITPAQIWQAVERSGKAADKFLAELGWREFAWSLLFDRPDLAMRNLRPEFDALPWRTDSKGLAAWQQGRTGYPLVDAGMRELWRTGWMHNRVRMVVASFLVKHLLIDWREGERWFADTLVDHDPASNPVNWQWNAGTGVDAAPFFRIMNPILQSRKFDPEGEYIRRWVPELARVPASLIHAPWEADADTLRAYGVVLGRDYPGPIVDHKGARARALDAWGEFRKGIG</sequence>
<dbReference type="GO" id="GO:0003904">
    <property type="term" value="F:deoxyribodipyrimidine photo-lyase activity"/>
    <property type="evidence" value="ECO:0007669"/>
    <property type="project" value="UniProtKB-EC"/>
</dbReference>
<feature type="binding site" evidence="8">
    <location>
        <begin position="371"/>
        <end position="373"/>
    </location>
    <ligand>
        <name>FAD</name>
        <dbReference type="ChEBI" id="CHEBI:57692"/>
    </ligand>
</feature>
<dbReference type="Proteomes" id="UP000597459">
    <property type="component" value="Unassembled WGS sequence"/>
</dbReference>
<dbReference type="InterPro" id="IPR014729">
    <property type="entry name" value="Rossmann-like_a/b/a_fold"/>
</dbReference>
<dbReference type="InterPro" id="IPR006050">
    <property type="entry name" value="DNA_photolyase_N"/>
</dbReference>